<comment type="caution">
    <text evidence="1">The sequence shown here is derived from an EMBL/GenBank/DDBJ whole genome shotgun (WGS) entry which is preliminary data.</text>
</comment>
<keyword evidence="2" id="KW-1185">Reference proteome</keyword>
<evidence type="ECO:0000313" key="2">
    <source>
        <dbReference type="Proteomes" id="UP000294257"/>
    </source>
</evidence>
<dbReference type="RefSeq" id="WP_207222829.1">
    <property type="nucleotide sequence ID" value="NZ_SGWQ01000012.1"/>
</dbReference>
<organism evidence="1 2">
    <name type="scientific">Herbihabitans rhizosphaerae</name>
    <dbReference type="NCBI Taxonomy" id="1872711"/>
    <lineage>
        <taxon>Bacteria</taxon>
        <taxon>Bacillati</taxon>
        <taxon>Actinomycetota</taxon>
        <taxon>Actinomycetes</taxon>
        <taxon>Pseudonocardiales</taxon>
        <taxon>Pseudonocardiaceae</taxon>
        <taxon>Herbihabitans</taxon>
    </lineage>
</organism>
<dbReference type="AlphaFoldDB" id="A0A4Q7KGK3"/>
<evidence type="ECO:0008006" key="3">
    <source>
        <dbReference type="Google" id="ProtNLM"/>
    </source>
</evidence>
<dbReference type="InterPro" id="IPR017853">
    <property type="entry name" value="GH"/>
</dbReference>
<gene>
    <name evidence="1" type="ORF">EV193_11210</name>
</gene>
<reference evidence="1 2" key="1">
    <citation type="submission" date="2019-02" db="EMBL/GenBank/DDBJ databases">
        <title>Genomic Encyclopedia of Type Strains, Phase IV (KMG-IV): sequencing the most valuable type-strain genomes for metagenomic binning, comparative biology and taxonomic classification.</title>
        <authorList>
            <person name="Goeker M."/>
        </authorList>
    </citation>
    <scope>NUCLEOTIDE SEQUENCE [LARGE SCALE GENOMIC DNA]</scope>
    <source>
        <strain evidence="1 2">DSM 101727</strain>
    </source>
</reference>
<name>A0A4Q7KGK3_9PSEU</name>
<dbReference type="EMBL" id="SGWQ01000012">
    <property type="protein sequence ID" value="RZS32377.1"/>
    <property type="molecule type" value="Genomic_DNA"/>
</dbReference>
<dbReference type="Proteomes" id="UP000294257">
    <property type="component" value="Unassembled WGS sequence"/>
</dbReference>
<proteinExistence type="predicted"/>
<protein>
    <recommendedName>
        <fullName evidence="3">Glycosyl hydrolase family 18 (Putative chitinase)</fullName>
    </recommendedName>
</protein>
<accession>A0A4Q7KGK3</accession>
<evidence type="ECO:0000313" key="1">
    <source>
        <dbReference type="EMBL" id="RZS32377.1"/>
    </source>
</evidence>
<dbReference type="SUPFAM" id="SSF51445">
    <property type="entry name" value="(Trans)glycosidases"/>
    <property type="match status" value="1"/>
</dbReference>
<sequence length="143" mass="16024">MIKTYGLNGADLDVEEDMSLAGIERVIDALRTDFGDGFRDKIDWYNAQFYCGWGTLDSTAGYDKIIERRAFPANKVVTSSITHPDLCQGYVDIETTLKNTVQALIGRYSDFGGVAGWEYFTSNPGGTAKPWEWAKLISSYQKR</sequence>
<dbReference type="Gene3D" id="3.20.20.80">
    <property type="entry name" value="Glycosidases"/>
    <property type="match status" value="1"/>
</dbReference>